<proteinExistence type="predicted"/>
<dbReference type="Proteomes" id="UP001500426">
    <property type="component" value="Unassembled WGS sequence"/>
</dbReference>
<name>A0ABP7UQD2_9FLAO</name>
<dbReference type="EMBL" id="BAABCS010000014">
    <property type="protein sequence ID" value="GAA4049206.1"/>
    <property type="molecule type" value="Genomic_DNA"/>
</dbReference>
<organism evidence="1 2">
    <name type="scientific">Flavobacterium chungnamense</name>
    <dbReference type="NCBI Taxonomy" id="706182"/>
    <lineage>
        <taxon>Bacteria</taxon>
        <taxon>Pseudomonadati</taxon>
        <taxon>Bacteroidota</taxon>
        <taxon>Flavobacteriia</taxon>
        <taxon>Flavobacteriales</taxon>
        <taxon>Flavobacteriaceae</taxon>
        <taxon>Flavobacterium</taxon>
    </lineage>
</organism>
<sequence>MLSSCNRSVEPVKVYSWAEYENIKLENPDKKIIVVDTICPYETKRAEKDLLKNKLVYYCRNYPERVVAELNLITKKYNIETIHSLSSCIRPPEGFTLYCYEKVMEKEIIKRHGKKWLDSLVRVAVKNYVIKHPNEPYLEDGIDLRTKYLK</sequence>
<reference evidence="2" key="1">
    <citation type="journal article" date="2019" name="Int. J. Syst. Evol. Microbiol.">
        <title>The Global Catalogue of Microorganisms (GCM) 10K type strain sequencing project: providing services to taxonomists for standard genome sequencing and annotation.</title>
        <authorList>
            <consortium name="The Broad Institute Genomics Platform"/>
            <consortium name="The Broad Institute Genome Sequencing Center for Infectious Disease"/>
            <person name="Wu L."/>
            <person name="Ma J."/>
        </authorList>
    </citation>
    <scope>NUCLEOTIDE SEQUENCE [LARGE SCALE GENOMIC DNA]</scope>
    <source>
        <strain evidence="2">JCM 17068</strain>
    </source>
</reference>
<comment type="caution">
    <text evidence="1">The sequence shown here is derived from an EMBL/GenBank/DDBJ whole genome shotgun (WGS) entry which is preliminary data.</text>
</comment>
<gene>
    <name evidence="1" type="ORF">GCM10022388_13870</name>
</gene>
<evidence type="ECO:0000313" key="2">
    <source>
        <dbReference type="Proteomes" id="UP001500426"/>
    </source>
</evidence>
<protein>
    <submittedName>
        <fullName evidence="1">Uncharacterized protein</fullName>
    </submittedName>
</protein>
<keyword evidence="2" id="KW-1185">Reference proteome</keyword>
<accession>A0ABP7UQD2</accession>
<evidence type="ECO:0000313" key="1">
    <source>
        <dbReference type="EMBL" id="GAA4049206.1"/>
    </source>
</evidence>